<evidence type="ECO:0000313" key="2">
    <source>
        <dbReference type="EMBL" id="NES27884.1"/>
    </source>
</evidence>
<dbReference type="InterPro" id="IPR024078">
    <property type="entry name" value="LmbE-like_dom_sf"/>
</dbReference>
<name>A0AAJ2ZF91_9ACTN</name>
<keyword evidence="4" id="KW-1185">Reference proteome</keyword>
<dbReference type="SUPFAM" id="SSF102588">
    <property type="entry name" value="LmbE-like"/>
    <property type="match status" value="1"/>
</dbReference>
<proteinExistence type="predicted"/>
<dbReference type="Proteomes" id="UP000402241">
    <property type="component" value="Chromosome"/>
</dbReference>
<evidence type="ECO:0000313" key="3">
    <source>
        <dbReference type="EMBL" id="QGL47343.1"/>
    </source>
</evidence>
<keyword evidence="1" id="KW-0862">Zinc</keyword>
<dbReference type="Pfam" id="PF02585">
    <property type="entry name" value="PIG-L"/>
    <property type="match status" value="1"/>
</dbReference>
<protein>
    <submittedName>
        <fullName evidence="2">PIG-L family deacetylase</fullName>
    </submittedName>
</protein>
<evidence type="ECO:0000313" key="5">
    <source>
        <dbReference type="Proteomes" id="UP000477779"/>
    </source>
</evidence>
<dbReference type="GO" id="GO:0016811">
    <property type="term" value="F:hydrolase activity, acting on carbon-nitrogen (but not peptide) bonds, in linear amides"/>
    <property type="evidence" value="ECO:0007669"/>
    <property type="project" value="TreeGrafter"/>
</dbReference>
<organism evidence="2 5">
    <name type="scientific">Micromonospora terminaliae</name>
    <dbReference type="NCBI Taxonomy" id="1914461"/>
    <lineage>
        <taxon>Bacteria</taxon>
        <taxon>Bacillati</taxon>
        <taxon>Actinomycetota</taxon>
        <taxon>Actinomycetes</taxon>
        <taxon>Micromonosporales</taxon>
        <taxon>Micromonosporaceae</taxon>
        <taxon>Micromonospora</taxon>
    </lineage>
</organism>
<dbReference type="AlphaFoldDB" id="A0AAJ2ZF91"/>
<reference evidence="2 5" key="2">
    <citation type="submission" date="2020-02" db="EMBL/GenBank/DDBJ databases">
        <title>WGS of Micromonospora spp. isolated from hot spring.</title>
        <authorList>
            <person name="Thawai C."/>
        </authorList>
    </citation>
    <scope>NUCLEOTIDE SEQUENCE [LARGE SCALE GENOMIC DNA]</scope>
    <source>
        <strain evidence="2 5">TMS7</strain>
    </source>
</reference>
<evidence type="ECO:0000313" key="4">
    <source>
        <dbReference type="Proteomes" id="UP000402241"/>
    </source>
</evidence>
<dbReference type="Proteomes" id="UP000477779">
    <property type="component" value="Unassembled WGS sequence"/>
</dbReference>
<sequence>MAARACGWSRLGSTRSVSPARRRSVSPTRRYRTGDRAVTVGTVDELLPALPEDWDRCLAVVAHPDDIEYGAASAIARWTAQGKQVTYLLATRGEAGIDGMHPDQAGPLREEEERAGAREVGVHVVEFLDHRDGVVEYGPDLRRDIVRAIRRHRPEVIVSGAFTVRMVGGMTNQADHRAVGLATLDAARDAGNRWIFPELVDEGLPPWGGVRYVCFGGAERPTHGVDVTGEPLRRGIASLAAHAEYTQGLGVAGPEPGPFLTWAARQGGPALGVEAAVLFDVYALAFEGPPPWL</sequence>
<dbReference type="EMBL" id="JAAHBZ010000003">
    <property type="protein sequence ID" value="NES27884.1"/>
    <property type="molecule type" value="Genomic_DNA"/>
</dbReference>
<accession>A0AAJ2ZF91</accession>
<dbReference type="EMBL" id="CP045309">
    <property type="protein sequence ID" value="QGL47343.1"/>
    <property type="molecule type" value="Genomic_DNA"/>
</dbReference>
<reference evidence="3 4" key="1">
    <citation type="submission" date="2019-10" db="EMBL/GenBank/DDBJ databases">
        <title>Genome Sequence of Micromonospora terminaliae DSM 101760.</title>
        <authorList>
            <person name="Guo L."/>
        </authorList>
    </citation>
    <scope>NUCLEOTIDE SEQUENCE [LARGE SCALE GENOMIC DNA]</scope>
    <source>
        <strain evidence="3 4">DSM 101760</strain>
    </source>
</reference>
<dbReference type="PANTHER" id="PTHR12993">
    <property type="entry name" value="N-ACETYLGLUCOSAMINYL-PHOSPHATIDYLINOSITOL DE-N-ACETYLASE-RELATED"/>
    <property type="match status" value="1"/>
</dbReference>
<dbReference type="GO" id="GO:0016137">
    <property type="term" value="P:glycoside metabolic process"/>
    <property type="evidence" value="ECO:0007669"/>
    <property type="project" value="UniProtKB-ARBA"/>
</dbReference>
<dbReference type="Gene3D" id="3.40.50.10320">
    <property type="entry name" value="LmbE-like"/>
    <property type="match status" value="1"/>
</dbReference>
<evidence type="ECO:0000256" key="1">
    <source>
        <dbReference type="ARBA" id="ARBA00022833"/>
    </source>
</evidence>
<gene>
    <name evidence="2" type="ORF">G3561_09995</name>
    <name evidence="3" type="ORF">GCE86_10045</name>
</gene>
<dbReference type="InterPro" id="IPR003737">
    <property type="entry name" value="GlcNAc_PI_deacetylase-related"/>
</dbReference>
<dbReference type="PANTHER" id="PTHR12993:SF28">
    <property type="entry name" value="LMBE FAMILY PROTEIN"/>
    <property type="match status" value="1"/>
</dbReference>